<proteinExistence type="predicted"/>
<comment type="caution">
    <text evidence="2">The sequence shown here is derived from an EMBL/GenBank/DDBJ whole genome shotgun (WGS) entry which is preliminary data.</text>
</comment>
<keyword evidence="1" id="KW-0812">Transmembrane</keyword>
<dbReference type="RefSeq" id="WP_200318072.1">
    <property type="nucleotide sequence ID" value="NZ_JAENJH010000002.1"/>
</dbReference>
<evidence type="ECO:0000313" key="3">
    <source>
        <dbReference type="Proteomes" id="UP000635245"/>
    </source>
</evidence>
<name>A0A934V600_9PSEU</name>
<sequence>MNLLRKPHSRTRRDWKWAAARVLGYPLLAGLAVVVYVGFAQPEMISGEYRDGIQIVTETAR</sequence>
<protein>
    <submittedName>
        <fullName evidence="2">Uncharacterized protein</fullName>
    </submittedName>
</protein>
<dbReference type="AlphaFoldDB" id="A0A934V600"/>
<accession>A0A934V600</accession>
<keyword evidence="1" id="KW-0472">Membrane</keyword>
<dbReference type="Proteomes" id="UP000635245">
    <property type="component" value="Unassembled WGS sequence"/>
</dbReference>
<keyword evidence="3" id="KW-1185">Reference proteome</keyword>
<feature type="transmembrane region" description="Helical" evidence="1">
    <location>
        <begin position="20"/>
        <end position="39"/>
    </location>
</feature>
<dbReference type="EMBL" id="JAENJH010000002">
    <property type="protein sequence ID" value="MBK1785158.1"/>
    <property type="molecule type" value="Genomic_DNA"/>
</dbReference>
<gene>
    <name evidence="2" type="ORF">JHE00_12555</name>
</gene>
<evidence type="ECO:0000313" key="2">
    <source>
        <dbReference type="EMBL" id="MBK1785158.1"/>
    </source>
</evidence>
<reference evidence="2" key="1">
    <citation type="submission" date="2020-12" db="EMBL/GenBank/DDBJ databases">
        <title>Prauserella sp. ASG 168, a novel actinomycete isolated from cave rock.</title>
        <authorList>
            <person name="Suriyachadkun C."/>
        </authorList>
    </citation>
    <scope>NUCLEOTIDE SEQUENCE</scope>
    <source>
        <strain evidence="2">ASG 168</strain>
    </source>
</reference>
<evidence type="ECO:0000256" key="1">
    <source>
        <dbReference type="SAM" id="Phobius"/>
    </source>
</evidence>
<organism evidence="2 3">
    <name type="scientific">Prauserella cavernicola</name>
    <dbReference type="NCBI Taxonomy" id="2800127"/>
    <lineage>
        <taxon>Bacteria</taxon>
        <taxon>Bacillati</taxon>
        <taxon>Actinomycetota</taxon>
        <taxon>Actinomycetes</taxon>
        <taxon>Pseudonocardiales</taxon>
        <taxon>Pseudonocardiaceae</taxon>
        <taxon>Prauserella</taxon>
    </lineage>
</organism>
<keyword evidence="1" id="KW-1133">Transmembrane helix</keyword>